<proteinExistence type="predicted"/>
<dbReference type="EMBL" id="LHQQ01000136">
    <property type="protein sequence ID" value="KOS41283.1"/>
    <property type="molecule type" value="Genomic_DNA"/>
</dbReference>
<sequence>MPWKTRAAKRLLNEVAFAAHTEHSVSITRLARMMGRRPNTFERGTHQILAQPSIKTLTCQDILAEVCLGHWWVKVRSEKGQRAGQGSGCNVGYETVDRGGEKGHSLPPETPIQWVGRAS</sequence>
<evidence type="ECO:0000256" key="1">
    <source>
        <dbReference type="SAM" id="MobiDB-lite"/>
    </source>
</evidence>
<feature type="compositionally biased region" description="Basic and acidic residues" evidence="1">
    <location>
        <begin position="95"/>
        <end position="104"/>
    </location>
</feature>
<keyword evidence="3" id="KW-1185">Reference proteome</keyword>
<comment type="caution">
    <text evidence="2">The sequence shown here is derived from an EMBL/GenBank/DDBJ whole genome shotgun (WGS) entry which is preliminary data.</text>
</comment>
<name>A0A0M9WE07_9EURO</name>
<organism evidence="2 3">
    <name type="scientific">Penicillium nordicum</name>
    <dbReference type="NCBI Taxonomy" id="229535"/>
    <lineage>
        <taxon>Eukaryota</taxon>
        <taxon>Fungi</taxon>
        <taxon>Dikarya</taxon>
        <taxon>Ascomycota</taxon>
        <taxon>Pezizomycotina</taxon>
        <taxon>Eurotiomycetes</taxon>
        <taxon>Eurotiomycetidae</taxon>
        <taxon>Eurotiales</taxon>
        <taxon>Aspergillaceae</taxon>
        <taxon>Penicillium</taxon>
    </lineage>
</organism>
<protein>
    <submittedName>
        <fullName evidence="2">Uncharacterized protein</fullName>
    </submittedName>
</protein>
<accession>A0A0M9WE07</accession>
<reference evidence="2 3" key="1">
    <citation type="submission" date="2015-08" db="EMBL/GenBank/DDBJ databases">
        <title>Genome sequencing of Penicillium nordicum.</title>
        <authorList>
            <person name="Nguyen H.D."/>
            <person name="Seifert K.A."/>
        </authorList>
    </citation>
    <scope>NUCLEOTIDE SEQUENCE [LARGE SCALE GENOMIC DNA]</scope>
    <source>
        <strain evidence="2 3">DAOMC 185683</strain>
    </source>
</reference>
<dbReference type="AlphaFoldDB" id="A0A0M9WE07"/>
<dbReference type="Proteomes" id="UP000037696">
    <property type="component" value="Unassembled WGS sequence"/>
</dbReference>
<evidence type="ECO:0000313" key="2">
    <source>
        <dbReference type="EMBL" id="KOS41283.1"/>
    </source>
</evidence>
<gene>
    <name evidence="2" type="ORF">ACN38_g7823</name>
</gene>
<evidence type="ECO:0000313" key="3">
    <source>
        <dbReference type="Proteomes" id="UP000037696"/>
    </source>
</evidence>
<feature type="region of interest" description="Disordered" evidence="1">
    <location>
        <begin position="94"/>
        <end position="119"/>
    </location>
</feature>